<feature type="region of interest" description="Disordered" evidence="1">
    <location>
        <begin position="1"/>
        <end position="66"/>
    </location>
</feature>
<dbReference type="AlphaFoldDB" id="Q4A4C7"/>
<organism evidence="2">
    <name type="scientific">Streptomyces fradiae</name>
    <name type="common">Streptomyces roseoflavus</name>
    <dbReference type="NCBI Taxonomy" id="1906"/>
    <lineage>
        <taxon>Bacteria</taxon>
        <taxon>Bacillati</taxon>
        <taxon>Actinomycetota</taxon>
        <taxon>Actinomycetes</taxon>
        <taxon>Kitasatosporales</taxon>
        <taxon>Streptomycetaceae</taxon>
        <taxon>Streptomyces</taxon>
    </lineage>
</organism>
<evidence type="ECO:0000313" key="2">
    <source>
        <dbReference type="EMBL" id="CAH05094.1"/>
    </source>
</evidence>
<dbReference type="EMBL" id="AJ786317">
    <property type="protein sequence ID" value="CAH05094.1"/>
    <property type="molecule type" value="Genomic_DNA"/>
</dbReference>
<feature type="compositionally biased region" description="Basic residues" evidence="1">
    <location>
        <begin position="220"/>
        <end position="233"/>
    </location>
</feature>
<feature type="region of interest" description="Disordered" evidence="1">
    <location>
        <begin position="175"/>
        <end position="257"/>
    </location>
</feature>
<name>Q4A4C7_STRFR</name>
<proteinExistence type="predicted"/>
<feature type="region of interest" description="Disordered" evidence="1">
    <location>
        <begin position="327"/>
        <end position="383"/>
    </location>
</feature>
<protein>
    <submittedName>
        <fullName evidence="2">Uncharacterized protein</fullName>
    </submittedName>
</protein>
<accession>Q4A4C7</accession>
<reference evidence="2" key="1">
    <citation type="submission" date="2004-07" db="EMBL/GenBank/DDBJ databases">
        <title>Cloning and characterization of a neomycin biosynthetic gene cluster from Streptomyces fradiae, ATCC 10745.</title>
        <authorList>
            <person name="Subba B."/>
            <person name="Kharel M.K."/>
            <person name="Sthapit B."/>
            <person name="Liou K."/>
            <person name="Lee H.C."/>
            <person name="Woo J.S."/>
            <person name="Sohng J.K."/>
        </authorList>
    </citation>
    <scope>NUCLEOTIDE SEQUENCE</scope>
    <source>
        <strain evidence="2">ATCC 10745</strain>
    </source>
</reference>
<feature type="compositionally biased region" description="Basic and acidic residues" evidence="1">
    <location>
        <begin position="177"/>
        <end position="186"/>
    </location>
</feature>
<feature type="region of interest" description="Disordered" evidence="1">
    <location>
        <begin position="121"/>
        <end position="143"/>
    </location>
</feature>
<feature type="compositionally biased region" description="Basic and acidic residues" evidence="1">
    <location>
        <begin position="234"/>
        <end position="249"/>
    </location>
</feature>
<feature type="compositionally biased region" description="Polar residues" evidence="1">
    <location>
        <begin position="370"/>
        <end position="383"/>
    </location>
</feature>
<sequence>MLPDDLRVPGGDVPPARRRAGTRRHRPAPRQQPVHQGVGRRRGQRREARQVAALAEGRHRHTELDGLRRGEVVGLVEHGRQQEQRRAAEDPLPVRTDVVGVQHLDAPPRPLVRAHQLAGLPAPARPRGEDDPQGHPGPGEPAQAALRVHRVDLAELEHHRPGRVAQVLRRHVVGGPGDHRPAREAARPGPLAQEHLAHRPLGVRAPRRAALRDRSPRQRGYPRVHGAGRRRRQVGREPADVMPDADRPGVQRGQPPPCRALEQVALHQREDRVHPVPLHTRGQRVQVGALRGPVELRLGARLAQGARQVPQGGLHTAPRRRVEALVVDLEQGPPGRRLSHGAPPAGRRGPSPRRPAPPGRRRRSAGPAPTASTACSRSSPPAG</sequence>
<feature type="compositionally biased region" description="Basic residues" evidence="1">
    <location>
        <begin position="16"/>
        <end position="28"/>
    </location>
</feature>
<evidence type="ECO:0000256" key="1">
    <source>
        <dbReference type="SAM" id="MobiDB-lite"/>
    </source>
</evidence>